<dbReference type="EMBL" id="ML120359">
    <property type="protein sequence ID" value="RPB04245.1"/>
    <property type="molecule type" value="Genomic_DNA"/>
</dbReference>
<accession>A0A3N4KEC7</accession>
<dbReference type="STRING" id="1336337.A0A3N4KEC7"/>
<dbReference type="Proteomes" id="UP000276215">
    <property type="component" value="Unassembled WGS sequence"/>
</dbReference>
<proteinExistence type="predicted"/>
<protein>
    <submittedName>
        <fullName evidence="1">Uncharacterized protein</fullName>
    </submittedName>
</protein>
<evidence type="ECO:0000313" key="1">
    <source>
        <dbReference type="EMBL" id="RPB04245.1"/>
    </source>
</evidence>
<gene>
    <name evidence="1" type="ORF">L873DRAFT_1460033</name>
</gene>
<sequence>MATELDPHHLVALMHFQFQGEQARASRRLDPTSHSLKYGIRDDHGTNVRTFPVLDALASIFVSQESSQVVAIALQLNSQKQEIRLTIAENQEVRPGQVNHLTKVWEKLQTLSGEYAKQRGSRWDKHEGMSPEIPWDVAFSLRAEIYSDIYQYSLKKQMKRITKWKDGLRLFLVHLLEHRGGANLEGFELNLFNAALGLRATLKLIGKLHDNPQNQLTDDQWKTIYEQNTWVTENVRLVFVDGGRMGCESLVNELEEYYPRSQFELRRALEKLTSLDRHIEALFAFAHSPRLRHALQYRMSISVVPEQTRTVKLPTSQEQWQSILEAACNERRVWQKKDSALLSEMFQLEYTCPVHCECRLIQYLMAKHNTPWDNVPPFNYIGVSKLSCGACHIWMEAFNGLDGRQFYTRGSHGKWYWPWGVPTVGGESLGKIMAEKISVEYKAYQRGLGRVRLDSDSSDAEPLRVRPRMGAAVADRVASSAAEAVLEDGGSGLDLMKTPY</sequence>
<dbReference type="AlphaFoldDB" id="A0A3N4KEC7"/>
<dbReference type="Pfam" id="PF14441">
    <property type="entry name" value="OTT_1508_deam"/>
    <property type="match status" value="1"/>
</dbReference>
<evidence type="ECO:0000313" key="2">
    <source>
        <dbReference type="Proteomes" id="UP000276215"/>
    </source>
</evidence>
<organism evidence="1 2">
    <name type="scientific">Choiromyces venosus 120613-1</name>
    <dbReference type="NCBI Taxonomy" id="1336337"/>
    <lineage>
        <taxon>Eukaryota</taxon>
        <taxon>Fungi</taxon>
        <taxon>Dikarya</taxon>
        <taxon>Ascomycota</taxon>
        <taxon>Pezizomycotina</taxon>
        <taxon>Pezizomycetes</taxon>
        <taxon>Pezizales</taxon>
        <taxon>Tuberaceae</taxon>
        <taxon>Choiromyces</taxon>
    </lineage>
</organism>
<keyword evidence="2" id="KW-1185">Reference proteome</keyword>
<dbReference type="InterPro" id="IPR027796">
    <property type="entry name" value="OTT_1508_deam-like"/>
</dbReference>
<dbReference type="OrthoDB" id="4186169at2759"/>
<name>A0A3N4KEC7_9PEZI</name>
<reference evidence="1 2" key="1">
    <citation type="journal article" date="2018" name="Nat. Ecol. Evol.">
        <title>Pezizomycetes genomes reveal the molecular basis of ectomycorrhizal truffle lifestyle.</title>
        <authorList>
            <person name="Murat C."/>
            <person name="Payen T."/>
            <person name="Noel B."/>
            <person name="Kuo A."/>
            <person name="Morin E."/>
            <person name="Chen J."/>
            <person name="Kohler A."/>
            <person name="Krizsan K."/>
            <person name="Balestrini R."/>
            <person name="Da Silva C."/>
            <person name="Montanini B."/>
            <person name="Hainaut M."/>
            <person name="Levati E."/>
            <person name="Barry K.W."/>
            <person name="Belfiori B."/>
            <person name="Cichocki N."/>
            <person name="Clum A."/>
            <person name="Dockter R.B."/>
            <person name="Fauchery L."/>
            <person name="Guy J."/>
            <person name="Iotti M."/>
            <person name="Le Tacon F."/>
            <person name="Lindquist E.A."/>
            <person name="Lipzen A."/>
            <person name="Malagnac F."/>
            <person name="Mello A."/>
            <person name="Molinier V."/>
            <person name="Miyauchi S."/>
            <person name="Poulain J."/>
            <person name="Riccioni C."/>
            <person name="Rubini A."/>
            <person name="Sitrit Y."/>
            <person name="Splivallo R."/>
            <person name="Traeger S."/>
            <person name="Wang M."/>
            <person name="Zifcakova L."/>
            <person name="Wipf D."/>
            <person name="Zambonelli A."/>
            <person name="Paolocci F."/>
            <person name="Nowrousian M."/>
            <person name="Ottonello S."/>
            <person name="Baldrian P."/>
            <person name="Spatafora J.W."/>
            <person name="Henrissat B."/>
            <person name="Nagy L.G."/>
            <person name="Aury J.M."/>
            <person name="Wincker P."/>
            <person name="Grigoriev I.V."/>
            <person name="Bonfante P."/>
            <person name="Martin F.M."/>
        </authorList>
    </citation>
    <scope>NUCLEOTIDE SEQUENCE [LARGE SCALE GENOMIC DNA]</scope>
    <source>
        <strain evidence="1 2">120613-1</strain>
    </source>
</reference>